<organism evidence="2 3">
    <name type="scientific">Ralstonia solanacearum</name>
    <name type="common">Pseudomonas solanacearum</name>
    <dbReference type="NCBI Taxonomy" id="305"/>
    <lineage>
        <taxon>Bacteria</taxon>
        <taxon>Pseudomonadati</taxon>
        <taxon>Pseudomonadota</taxon>
        <taxon>Betaproteobacteria</taxon>
        <taxon>Burkholderiales</taxon>
        <taxon>Burkholderiaceae</taxon>
        <taxon>Ralstonia</taxon>
        <taxon>Ralstonia solanacearum species complex</taxon>
    </lineage>
</organism>
<dbReference type="Proteomes" id="UP000261758">
    <property type="component" value="Chromosome"/>
</dbReference>
<dbReference type="AlphaFoldDB" id="A0AAD0WH89"/>
<name>A0AAD0WH89_RALSL</name>
<proteinExistence type="predicted"/>
<evidence type="ECO:0000313" key="3">
    <source>
        <dbReference type="Proteomes" id="UP000261758"/>
    </source>
</evidence>
<gene>
    <name evidence="2" type="ORF">CJO77_15560</name>
</gene>
<dbReference type="EMBL" id="CP022759">
    <property type="protein sequence ID" value="AXV82835.1"/>
    <property type="molecule type" value="Genomic_DNA"/>
</dbReference>
<reference evidence="2 3" key="1">
    <citation type="submission" date="2017-08" db="EMBL/GenBank/DDBJ databases">
        <title>Genome sequences of Ralstonia solanacearum Species Complex (RSSC) isolated from Potato bacterial wilts in Korea.</title>
        <authorList>
            <person name="Cho H."/>
            <person name="Song E.-S."/>
            <person name="Lee Y.K."/>
            <person name="Lee S."/>
            <person name="Lee S.-W."/>
            <person name="Jo A."/>
            <person name="Kim J.-G."/>
            <person name="Hwang I."/>
        </authorList>
    </citation>
    <scope>NUCLEOTIDE SEQUENCE [LARGE SCALE GENOMIC DNA]</scope>
    <source>
        <strain evidence="2 3">T98</strain>
    </source>
</reference>
<feature type="chain" id="PRO_5041898064" evidence="1">
    <location>
        <begin position="30"/>
        <end position="110"/>
    </location>
</feature>
<accession>A0AAD0WH89</accession>
<dbReference type="RefSeq" id="WP_118869941.1">
    <property type="nucleotide sequence ID" value="NZ_CP022759.1"/>
</dbReference>
<evidence type="ECO:0000256" key="1">
    <source>
        <dbReference type="SAM" id="SignalP"/>
    </source>
</evidence>
<keyword evidence="1" id="KW-0732">Signal</keyword>
<sequence length="110" mass="11903">MNITKITGKKSFLFAVATAGMLIAGYASAQQSVELTGQNMTANCVRFYVNGNQDVAPGDKRLLGTVKSNQKFMGSIFKNRNCGGAAIQNFWYTTGTAPKQTWNPPYAAKI</sequence>
<protein>
    <submittedName>
        <fullName evidence="2">Uncharacterized protein</fullName>
    </submittedName>
</protein>
<evidence type="ECO:0000313" key="2">
    <source>
        <dbReference type="EMBL" id="AXV82835.1"/>
    </source>
</evidence>
<feature type="signal peptide" evidence="1">
    <location>
        <begin position="1"/>
        <end position="29"/>
    </location>
</feature>